<dbReference type="PANTHER" id="PTHR20842">
    <property type="entry name" value="PROTEASE S51 ALPHA-ASPARTYL DIPEPTIDASE"/>
    <property type="match status" value="1"/>
</dbReference>
<name>A0A5D4KJA8_9BACI</name>
<keyword evidence="2" id="KW-0645">Protease</keyword>
<protein>
    <submittedName>
        <fullName evidence="5">Peptidase E</fullName>
    </submittedName>
</protein>
<reference evidence="5 6" key="1">
    <citation type="submission" date="2019-08" db="EMBL/GenBank/DDBJ databases">
        <title>Bacillus genomes from the desert of Cuatro Cienegas, Coahuila.</title>
        <authorList>
            <person name="Olmedo-Alvarez G."/>
        </authorList>
    </citation>
    <scope>NUCLEOTIDE SEQUENCE [LARGE SCALE GENOMIC DNA]</scope>
    <source>
        <strain evidence="5 6">CH40_1T</strain>
    </source>
</reference>
<evidence type="ECO:0000256" key="4">
    <source>
        <dbReference type="ARBA" id="ARBA00022825"/>
    </source>
</evidence>
<accession>A0A5D4KJA8</accession>
<dbReference type="SUPFAM" id="SSF52317">
    <property type="entry name" value="Class I glutamine amidotransferase-like"/>
    <property type="match status" value="1"/>
</dbReference>
<sequence>MQQIIALGGGGFSMEPENSLLDTYILEQASVKTPNICFLATASGDAEGYIDRFYQFFQKLDCTPSHLSVFKPHTRDFKSFLLSQDIIYVGGGNTKNLMALWHEWGLDTILKEALSSGIILSGLSAGSICWFEEGVTDSFGEGLEPINGLGFLKGSHCPHYDGELERRPAYTDLIARSILKAGYAADDGAALHFIDGNLAKAVSSRRHAFAYLVEECGGKAAQQKLNTIFLG</sequence>
<proteinExistence type="inferred from homology"/>
<dbReference type="RefSeq" id="WP_148944890.1">
    <property type="nucleotide sequence ID" value="NZ_VTEH01000001.1"/>
</dbReference>
<comment type="caution">
    <text evidence="5">The sequence shown here is derived from an EMBL/GenBank/DDBJ whole genome shotgun (WGS) entry which is preliminary data.</text>
</comment>
<dbReference type="PANTHER" id="PTHR20842:SF0">
    <property type="entry name" value="ALPHA-ASPARTYL DIPEPTIDASE"/>
    <property type="match status" value="1"/>
</dbReference>
<evidence type="ECO:0000313" key="6">
    <source>
        <dbReference type="Proteomes" id="UP000323317"/>
    </source>
</evidence>
<evidence type="ECO:0000256" key="3">
    <source>
        <dbReference type="ARBA" id="ARBA00022801"/>
    </source>
</evidence>
<dbReference type="Pfam" id="PF03575">
    <property type="entry name" value="Peptidase_S51"/>
    <property type="match status" value="1"/>
</dbReference>
<evidence type="ECO:0000256" key="2">
    <source>
        <dbReference type="ARBA" id="ARBA00022670"/>
    </source>
</evidence>
<comment type="similarity">
    <text evidence="1">Belongs to the peptidase S51 family.</text>
</comment>
<dbReference type="InterPro" id="IPR005320">
    <property type="entry name" value="Peptidase_S51"/>
</dbReference>
<evidence type="ECO:0000313" key="5">
    <source>
        <dbReference type="EMBL" id="TYR77268.1"/>
    </source>
</evidence>
<dbReference type="Gene3D" id="3.40.50.880">
    <property type="match status" value="1"/>
</dbReference>
<dbReference type="AlphaFoldDB" id="A0A5D4KJA8"/>
<evidence type="ECO:0000256" key="1">
    <source>
        <dbReference type="ARBA" id="ARBA00006534"/>
    </source>
</evidence>
<dbReference type="Proteomes" id="UP000323317">
    <property type="component" value="Unassembled WGS sequence"/>
</dbReference>
<organism evidence="5 6">
    <name type="scientific">Rossellomorea vietnamensis</name>
    <dbReference type="NCBI Taxonomy" id="218284"/>
    <lineage>
        <taxon>Bacteria</taxon>
        <taxon>Bacillati</taxon>
        <taxon>Bacillota</taxon>
        <taxon>Bacilli</taxon>
        <taxon>Bacillales</taxon>
        <taxon>Bacillaceae</taxon>
        <taxon>Rossellomorea</taxon>
    </lineage>
</organism>
<dbReference type="GO" id="GO:0008236">
    <property type="term" value="F:serine-type peptidase activity"/>
    <property type="evidence" value="ECO:0007669"/>
    <property type="project" value="UniProtKB-KW"/>
</dbReference>
<dbReference type="InterPro" id="IPR029062">
    <property type="entry name" value="Class_I_gatase-like"/>
</dbReference>
<keyword evidence="3" id="KW-0378">Hydrolase</keyword>
<gene>
    <name evidence="5" type="ORF">FZC79_00100</name>
</gene>
<dbReference type="EMBL" id="VTEH01000001">
    <property type="protein sequence ID" value="TYR77268.1"/>
    <property type="molecule type" value="Genomic_DNA"/>
</dbReference>
<dbReference type="CDD" id="cd03146">
    <property type="entry name" value="GAT1_Peptidase_E"/>
    <property type="match status" value="1"/>
</dbReference>
<keyword evidence="4" id="KW-0720">Serine protease</keyword>
<dbReference type="GO" id="GO:0006508">
    <property type="term" value="P:proteolysis"/>
    <property type="evidence" value="ECO:0007669"/>
    <property type="project" value="UniProtKB-KW"/>
</dbReference>